<gene>
    <name evidence="1" type="ORF">SDC9_125619</name>
</gene>
<dbReference type="AlphaFoldDB" id="A0A645CNX9"/>
<organism evidence="1">
    <name type="scientific">bioreactor metagenome</name>
    <dbReference type="NCBI Taxonomy" id="1076179"/>
    <lineage>
        <taxon>unclassified sequences</taxon>
        <taxon>metagenomes</taxon>
        <taxon>ecological metagenomes</taxon>
    </lineage>
</organism>
<protein>
    <submittedName>
        <fullName evidence="1">Uncharacterized protein</fullName>
    </submittedName>
</protein>
<name>A0A645CNX9_9ZZZZ</name>
<evidence type="ECO:0000313" key="1">
    <source>
        <dbReference type="EMBL" id="MPM78608.1"/>
    </source>
</evidence>
<accession>A0A645CNX9</accession>
<proteinExistence type="predicted"/>
<sequence>MGWVTINKYIANMEQYHRSWSKKKSHEEHVDFKNIERFKLWCKANSVDKWFEGDINWTYLNPSGKYIKDSDVSTPHQDHIDLFKTSTGEKIFVSQPCGVDLFSLLAWASSVGVKIIKGDSLSWHSNNTHLIEYRLDDLDEFELALRELKYSN</sequence>
<dbReference type="EMBL" id="VSSQ01028763">
    <property type="protein sequence ID" value="MPM78608.1"/>
    <property type="molecule type" value="Genomic_DNA"/>
</dbReference>
<comment type="caution">
    <text evidence="1">The sequence shown here is derived from an EMBL/GenBank/DDBJ whole genome shotgun (WGS) entry which is preliminary data.</text>
</comment>
<reference evidence="1" key="1">
    <citation type="submission" date="2019-08" db="EMBL/GenBank/DDBJ databases">
        <authorList>
            <person name="Kucharzyk K."/>
            <person name="Murdoch R.W."/>
            <person name="Higgins S."/>
            <person name="Loffler F."/>
        </authorList>
    </citation>
    <scope>NUCLEOTIDE SEQUENCE</scope>
</reference>